<dbReference type="Proteomes" id="UP001225646">
    <property type="component" value="Unassembled WGS sequence"/>
</dbReference>
<dbReference type="EMBL" id="JAUSTR010000032">
    <property type="protein sequence ID" value="MDQ0163939.1"/>
    <property type="molecule type" value="Genomic_DNA"/>
</dbReference>
<proteinExistence type="predicted"/>
<protein>
    <submittedName>
        <fullName evidence="1">Uncharacterized protein</fullName>
    </submittedName>
</protein>
<organism evidence="1 2">
    <name type="scientific">Aeribacillus alveayuensis</name>
    <dbReference type="NCBI Taxonomy" id="279215"/>
    <lineage>
        <taxon>Bacteria</taxon>
        <taxon>Bacillati</taxon>
        <taxon>Bacillota</taxon>
        <taxon>Bacilli</taxon>
        <taxon>Bacillales</taxon>
        <taxon>Bacillaceae</taxon>
        <taxon>Aeribacillus</taxon>
    </lineage>
</organism>
<gene>
    <name evidence="1" type="ORF">J2S06_003071</name>
</gene>
<name>A0ABT9VSU8_9BACI</name>
<keyword evidence="2" id="KW-1185">Reference proteome</keyword>
<evidence type="ECO:0000313" key="1">
    <source>
        <dbReference type="EMBL" id="MDQ0163939.1"/>
    </source>
</evidence>
<comment type="caution">
    <text evidence="1">The sequence shown here is derived from an EMBL/GenBank/DDBJ whole genome shotgun (WGS) entry which is preliminary data.</text>
</comment>
<evidence type="ECO:0000313" key="2">
    <source>
        <dbReference type="Proteomes" id="UP001225646"/>
    </source>
</evidence>
<accession>A0ABT9VSU8</accession>
<sequence>MKYKTYKATNLTYLKTAGGSYVYKHEVAC</sequence>
<reference evidence="1 2" key="1">
    <citation type="submission" date="2023-07" db="EMBL/GenBank/DDBJ databases">
        <title>Genomic Encyclopedia of Type Strains, Phase IV (KMG-IV): sequencing the most valuable type-strain genomes for metagenomic binning, comparative biology and taxonomic classification.</title>
        <authorList>
            <person name="Goeker M."/>
        </authorList>
    </citation>
    <scope>NUCLEOTIDE SEQUENCE [LARGE SCALE GENOMIC DNA]</scope>
    <source>
        <strain evidence="1 2">DSM 19092</strain>
    </source>
</reference>